<dbReference type="GO" id="GO:0006261">
    <property type="term" value="P:DNA-templated DNA replication"/>
    <property type="evidence" value="ECO:0007669"/>
    <property type="project" value="TreeGrafter"/>
</dbReference>
<dbReference type="GO" id="GO:0005634">
    <property type="term" value="C:nucleus"/>
    <property type="evidence" value="ECO:0007669"/>
    <property type="project" value="TreeGrafter"/>
</dbReference>
<gene>
    <name evidence="5" type="primary">LOC115228122</name>
</gene>
<dbReference type="KEGG" id="osn:115228122"/>
<sequence length="130" mass="14866">MTYSAQAALRRIMEMHFKTTKFCLICNYISCIIEPIKSRCAKFRFKPLPRPLMVARLSQIASEEHVLVDPEVWVFIIRQALEKLVEISAGDLRKAINYLQTGRHLSSNITYEAILDICSVCGLFLTLVDS</sequence>
<organism evidence="4 5">
    <name type="scientific">Octopus sinensis</name>
    <name type="common">East Asian common octopus</name>
    <dbReference type="NCBI Taxonomy" id="2607531"/>
    <lineage>
        <taxon>Eukaryota</taxon>
        <taxon>Metazoa</taxon>
        <taxon>Spiralia</taxon>
        <taxon>Lophotrochozoa</taxon>
        <taxon>Mollusca</taxon>
        <taxon>Cephalopoda</taxon>
        <taxon>Coleoidea</taxon>
        <taxon>Octopodiformes</taxon>
        <taxon>Octopoda</taxon>
        <taxon>Incirrata</taxon>
        <taxon>Octopodidae</taxon>
        <taxon>Octopus</taxon>
    </lineage>
</organism>
<reference evidence="5" key="1">
    <citation type="submission" date="2025-08" db="UniProtKB">
        <authorList>
            <consortium name="RefSeq"/>
        </authorList>
    </citation>
    <scope>IDENTIFICATION</scope>
</reference>
<dbReference type="InterPro" id="IPR047854">
    <property type="entry name" value="RFC_lid"/>
</dbReference>
<dbReference type="GO" id="GO:0006281">
    <property type="term" value="P:DNA repair"/>
    <property type="evidence" value="ECO:0007669"/>
    <property type="project" value="TreeGrafter"/>
</dbReference>
<dbReference type="InterPro" id="IPR050238">
    <property type="entry name" value="DNA_Rep/Repair_Clamp_Loader"/>
</dbReference>
<dbReference type="GO" id="GO:0003689">
    <property type="term" value="F:DNA clamp loader activity"/>
    <property type="evidence" value="ECO:0007669"/>
    <property type="project" value="TreeGrafter"/>
</dbReference>
<evidence type="ECO:0000256" key="1">
    <source>
        <dbReference type="ARBA" id="ARBA00022705"/>
    </source>
</evidence>
<proteinExistence type="predicted"/>
<dbReference type="GO" id="GO:0005524">
    <property type="term" value="F:ATP binding"/>
    <property type="evidence" value="ECO:0007669"/>
    <property type="project" value="UniProtKB-KW"/>
</dbReference>
<dbReference type="Proteomes" id="UP000515154">
    <property type="component" value="Unplaced"/>
</dbReference>
<dbReference type="AlphaFoldDB" id="A0A7E6EID1"/>
<keyword evidence="4" id="KW-1185">Reference proteome</keyword>
<dbReference type="RefSeq" id="XP_036354735.1">
    <property type="nucleotide sequence ID" value="XM_036498842.1"/>
</dbReference>
<dbReference type="PANTHER" id="PTHR11669:SF20">
    <property type="entry name" value="REPLICATION FACTOR C SUBUNIT 4"/>
    <property type="match status" value="1"/>
</dbReference>
<keyword evidence="3" id="KW-0067">ATP-binding</keyword>
<keyword evidence="2" id="KW-0547">Nucleotide-binding</keyword>
<evidence type="ECO:0000313" key="5">
    <source>
        <dbReference type="RefSeq" id="XP_036354735.1"/>
    </source>
</evidence>
<dbReference type="CDD" id="cd18140">
    <property type="entry name" value="HLD_clamp_RFC"/>
    <property type="match status" value="1"/>
</dbReference>
<dbReference type="GO" id="GO:0005663">
    <property type="term" value="C:DNA replication factor C complex"/>
    <property type="evidence" value="ECO:0007669"/>
    <property type="project" value="TreeGrafter"/>
</dbReference>
<keyword evidence="1" id="KW-0235">DNA replication</keyword>
<evidence type="ECO:0000256" key="3">
    <source>
        <dbReference type="ARBA" id="ARBA00022840"/>
    </source>
</evidence>
<evidence type="ECO:0000313" key="4">
    <source>
        <dbReference type="Proteomes" id="UP000515154"/>
    </source>
</evidence>
<dbReference type="Gene3D" id="3.40.50.300">
    <property type="entry name" value="P-loop containing nucleotide triphosphate hydrolases"/>
    <property type="match status" value="1"/>
</dbReference>
<dbReference type="SUPFAM" id="SSF52540">
    <property type="entry name" value="P-loop containing nucleoside triphosphate hydrolases"/>
    <property type="match status" value="1"/>
</dbReference>
<name>A0A7E6EID1_9MOLL</name>
<dbReference type="InterPro" id="IPR027417">
    <property type="entry name" value="P-loop_NTPase"/>
</dbReference>
<evidence type="ECO:0000256" key="2">
    <source>
        <dbReference type="ARBA" id="ARBA00022741"/>
    </source>
</evidence>
<dbReference type="Gene3D" id="1.10.8.60">
    <property type="match status" value="1"/>
</dbReference>
<accession>A0A7E6EID1</accession>
<dbReference type="Pfam" id="PF21960">
    <property type="entry name" value="RCF1-5-like_lid"/>
    <property type="match status" value="1"/>
</dbReference>
<protein>
    <submittedName>
        <fullName evidence="5">Replication factor C subunit 4-like</fullName>
    </submittedName>
</protein>
<dbReference type="PANTHER" id="PTHR11669">
    <property type="entry name" value="REPLICATION FACTOR C / DNA POLYMERASE III GAMMA-TAU SUBUNIT"/>
    <property type="match status" value="1"/>
</dbReference>